<protein>
    <submittedName>
        <fullName evidence="1">Uncharacterized protein</fullName>
    </submittedName>
</protein>
<dbReference type="EMBL" id="CP000076">
    <property type="protein sequence ID" value="AAY91405.1"/>
    <property type="molecule type" value="Genomic_DNA"/>
</dbReference>
<gene>
    <name evidence="1" type="ordered locus">PFL_2131</name>
</gene>
<name>Q4KEU5_PSEF5</name>
<sequence length="34" mass="3812">MQAHDAYFTIDAEALQDRSLAELAAGQPLPLRWI</sequence>
<reference evidence="1 2" key="1">
    <citation type="journal article" date="2005" name="Nat. Biotechnol.">
        <title>Complete genome sequence of the plant commensal Pseudomonas fluorescens Pf-5.</title>
        <authorList>
            <person name="Paulsen I.T."/>
            <person name="Press C.M."/>
            <person name="Ravel J."/>
            <person name="Kobayashi D.Y."/>
            <person name="Myers G.S."/>
            <person name="Mavrodi D.V."/>
            <person name="DeBoy R.T."/>
            <person name="Seshadri R."/>
            <person name="Ren Q."/>
            <person name="Madupu R."/>
            <person name="Dodson R.J."/>
            <person name="Durkin A.S."/>
            <person name="Brinkac L.M."/>
            <person name="Daugherty S.C."/>
            <person name="Sullivan S.A."/>
            <person name="Rosovitz M.J."/>
            <person name="Gwinn M.L."/>
            <person name="Zhou L."/>
            <person name="Schneider D.J."/>
            <person name="Cartinhour S.W."/>
            <person name="Nelson W.C."/>
            <person name="Weidman J."/>
            <person name="Watkins K."/>
            <person name="Tran K."/>
            <person name="Khouri H."/>
            <person name="Pierson E.A."/>
            <person name="Pierson L.S.III."/>
            <person name="Thomashow L.S."/>
            <person name="Loper J.E."/>
        </authorList>
    </citation>
    <scope>NUCLEOTIDE SEQUENCE [LARGE SCALE GENOMIC DNA]</scope>
    <source>
        <strain evidence="2">ATCC BAA-477 / NRRL B-23932 / Pf-5</strain>
    </source>
</reference>
<accession>Q4KEU5</accession>
<dbReference type="Proteomes" id="UP000008540">
    <property type="component" value="Chromosome"/>
</dbReference>
<evidence type="ECO:0000313" key="2">
    <source>
        <dbReference type="Proteomes" id="UP000008540"/>
    </source>
</evidence>
<dbReference type="HOGENOM" id="CLU_3375336_0_0_6"/>
<dbReference type="AlphaFoldDB" id="Q4KEU5"/>
<proteinExistence type="predicted"/>
<evidence type="ECO:0000313" key="1">
    <source>
        <dbReference type="EMBL" id="AAY91405.1"/>
    </source>
</evidence>
<dbReference type="KEGG" id="pfl:PFL_2131"/>
<organism evidence="1 2">
    <name type="scientific">Pseudomonas fluorescens (strain ATCC BAA-477 / NRRL B-23932 / Pf-5)</name>
    <dbReference type="NCBI Taxonomy" id="220664"/>
    <lineage>
        <taxon>Bacteria</taxon>
        <taxon>Pseudomonadati</taxon>
        <taxon>Pseudomonadota</taxon>
        <taxon>Gammaproteobacteria</taxon>
        <taxon>Pseudomonadales</taxon>
        <taxon>Pseudomonadaceae</taxon>
        <taxon>Pseudomonas</taxon>
    </lineage>
</organism>
<dbReference type="STRING" id="220664.PFL_2131"/>